<accession>A0ABV2AGR6</accession>
<evidence type="ECO:0000256" key="2">
    <source>
        <dbReference type="ARBA" id="ARBA00022448"/>
    </source>
</evidence>
<evidence type="ECO:0000259" key="5">
    <source>
        <dbReference type="Pfam" id="PF01602"/>
    </source>
</evidence>
<dbReference type="Proteomes" id="UP001439008">
    <property type="component" value="Unassembled WGS sequence"/>
</dbReference>
<dbReference type="EMBL" id="JBDODL010000140">
    <property type="protein sequence ID" value="MES1918853.1"/>
    <property type="molecule type" value="Genomic_DNA"/>
</dbReference>
<comment type="subcellular location">
    <subcellularLocation>
        <location evidence="1">Endomembrane system</location>
    </subcellularLocation>
</comment>
<name>A0ABV2AGR6_9EUKA</name>
<feature type="domain" description="Clathrin/coatomer adaptor adaptin-like N-terminal" evidence="5">
    <location>
        <begin position="3"/>
        <end position="401"/>
    </location>
</feature>
<dbReference type="InterPro" id="IPR002553">
    <property type="entry name" value="Clathrin/coatomer_adapt-like_N"/>
</dbReference>
<dbReference type="InterPro" id="IPR050840">
    <property type="entry name" value="Adaptor_Complx_Large_Subunit"/>
</dbReference>
<proteinExistence type="predicted"/>
<sequence length="403" mass="46657">MLSEHAIVKKKAIMCAAKMMRKVPDSIEAINFHKMKLFSEKNNSVFLTLCHLLQELRNYENYETQLYQAKQQLSYFEKFFKKLVTADFNPDYSVNGVNDPFLQVKIIQLLKSFRPGRNGSKEEFSTVIQIASSAENSSNSNGARLFECVKTMLSHVSESCFKAMAIDILARFLNSKDNNFKFVSLNTLSDSIREKEMILQHQFTIMDCLWDKDSSISNRALDLLHNLTCEKNYKITIKEFLKFMSKKNLDSESSKSLLIKIFNTLEKHEKDSKRYIDLLSAAISKTSKTDEFVNRKFSNFIKRGDAKTQKYFVDKMAETIFEHISEPILNLAFWGMGEYFDLAETQNKKKIIKAMDLIGADPLLVLSEKSIYFYANTLFKILLANNKKLRFQIKSTSLKFIIL</sequence>
<keyword evidence="2" id="KW-0813">Transport</keyword>
<dbReference type="InterPro" id="IPR016024">
    <property type="entry name" value="ARM-type_fold"/>
</dbReference>
<dbReference type="Gene3D" id="1.25.10.10">
    <property type="entry name" value="Leucine-rich Repeat Variant"/>
    <property type="match status" value="1"/>
</dbReference>
<dbReference type="Pfam" id="PF01602">
    <property type="entry name" value="Adaptin_N"/>
    <property type="match status" value="1"/>
</dbReference>
<evidence type="ECO:0000256" key="4">
    <source>
        <dbReference type="ARBA" id="ARBA00023136"/>
    </source>
</evidence>
<keyword evidence="4" id="KW-0472">Membrane</keyword>
<evidence type="ECO:0000256" key="3">
    <source>
        <dbReference type="ARBA" id="ARBA00022927"/>
    </source>
</evidence>
<protein>
    <recommendedName>
        <fullName evidence="5">Clathrin/coatomer adaptor adaptin-like N-terminal domain-containing protein</fullName>
    </recommendedName>
</protein>
<evidence type="ECO:0000313" key="7">
    <source>
        <dbReference type="Proteomes" id="UP001439008"/>
    </source>
</evidence>
<comment type="caution">
    <text evidence="6">The sequence shown here is derived from an EMBL/GenBank/DDBJ whole genome shotgun (WGS) entry which is preliminary data.</text>
</comment>
<keyword evidence="7" id="KW-1185">Reference proteome</keyword>
<reference evidence="6 7" key="1">
    <citation type="journal article" date="2024" name="BMC Biol.">
        <title>Comparative genomics of Ascetosporea gives new insight into the evolutionary basis for animal parasitism in Rhizaria.</title>
        <authorList>
            <person name="Hiltunen Thoren M."/>
            <person name="Onut-Brannstrom I."/>
            <person name="Alfjorden A."/>
            <person name="Peckova H."/>
            <person name="Swords F."/>
            <person name="Hooper C."/>
            <person name="Holzer A.S."/>
            <person name="Bass D."/>
            <person name="Burki F."/>
        </authorList>
    </citation>
    <scope>NUCLEOTIDE SEQUENCE [LARGE SCALE GENOMIC DNA]</scope>
    <source>
        <strain evidence="6">20-A016</strain>
    </source>
</reference>
<organism evidence="6 7">
    <name type="scientific">Bonamia ostreae</name>
    <dbReference type="NCBI Taxonomy" id="126728"/>
    <lineage>
        <taxon>Eukaryota</taxon>
        <taxon>Sar</taxon>
        <taxon>Rhizaria</taxon>
        <taxon>Endomyxa</taxon>
        <taxon>Ascetosporea</taxon>
        <taxon>Haplosporida</taxon>
        <taxon>Bonamia</taxon>
    </lineage>
</organism>
<dbReference type="InterPro" id="IPR011989">
    <property type="entry name" value="ARM-like"/>
</dbReference>
<gene>
    <name evidence="6" type="ORF">MHBO_000750</name>
</gene>
<evidence type="ECO:0000313" key="6">
    <source>
        <dbReference type="EMBL" id="MES1918853.1"/>
    </source>
</evidence>
<dbReference type="PANTHER" id="PTHR22780">
    <property type="entry name" value="ADAPTIN, ALPHA/GAMMA/EPSILON"/>
    <property type="match status" value="1"/>
</dbReference>
<dbReference type="SUPFAM" id="SSF48371">
    <property type="entry name" value="ARM repeat"/>
    <property type="match status" value="1"/>
</dbReference>
<keyword evidence="3" id="KW-0653">Protein transport</keyword>
<evidence type="ECO:0000256" key="1">
    <source>
        <dbReference type="ARBA" id="ARBA00004308"/>
    </source>
</evidence>